<evidence type="ECO:0000313" key="4">
    <source>
        <dbReference type="Proteomes" id="UP000198972"/>
    </source>
</evidence>
<dbReference type="STRING" id="670482.SAMN04488542_11711"/>
<organism evidence="3 4">
    <name type="scientific">Fontibacillus panacisegetis</name>
    <dbReference type="NCBI Taxonomy" id="670482"/>
    <lineage>
        <taxon>Bacteria</taxon>
        <taxon>Bacillati</taxon>
        <taxon>Bacillota</taxon>
        <taxon>Bacilli</taxon>
        <taxon>Bacillales</taxon>
        <taxon>Paenibacillaceae</taxon>
        <taxon>Fontibacillus</taxon>
    </lineage>
</organism>
<evidence type="ECO:0000313" key="3">
    <source>
        <dbReference type="EMBL" id="SDF78116.1"/>
    </source>
</evidence>
<dbReference type="OrthoDB" id="2621999at2"/>
<evidence type="ECO:0000256" key="1">
    <source>
        <dbReference type="SAM" id="MobiDB-lite"/>
    </source>
</evidence>
<feature type="region of interest" description="Disordered" evidence="1">
    <location>
        <begin position="131"/>
        <end position="158"/>
    </location>
</feature>
<feature type="compositionally biased region" description="Polar residues" evidence="1">
    <location>
        <begin position="146"/>
        <end position="158"/>
    </location>
</feature>
<evidence type="ECO:0000256" key="2">
    <source>
        <dbReference type="SAM" id="SignalP"/>
    </source>
</evidence>
<feature type="chain" id="PRO_5011455247" evidence="2">
    <location>
        <begin position="30"/>
        <end position="158"/>
    </location>
</feature>
<dbReference type="Proteomes" id="UP000198972">
    <property type="component" value="Unassembled WGS sequence"/>
</dbReference>
<keyword evidence="4" id="KW-1185">Reference proteome</keyword>
<proteinExistence type="predicted"/>
<keyword evidence="2" id="KW-0732">Signal</keyword>
<gene>
    <name evidence="3" type="ORF">SAMN04488542_11711</name>
</gene>
<feature type="signal peptide" evidence="2">
    <location>
        <begin position="1"/>
        <end position="29"/>
    </location>
</feature>
<dbReference type="EMBL" id="FNBG01000017">
    <property type="protein sequence ID" value="SDF78116.1"/>
    <property type="molecule type" value="Genomic_DNA"/>
</dbReference>
<name>A0A1G7NVP7_9BACL</name>
<reference evidence="3 4" key="1">
    <citation type="submission" date="2016-10" db="EMBL/GenBank/DDBJ databases">
        <authorList>
            <person name="de Groot N.N."/>
        </authorList>
    </citation>
    <scope>NUCLEOTIDE SEQUENCE [LARGE SCALE GENOMIC DNA]</scope>
    <source>
        <strain evidence="3 4">DSM 28129</strain>
    </source>
</reference>
<dbReference type="AlphaFoldDB" id="A0A1G7NVP7"/>
<accession>A0A1G7NVP7</accession>
<dbReference type="RefSeq" id="WP_091231837.1">
    <property type="nucleotide sequence ID" value="NZ_FNBG01000017.1"/>
</dbReference>
<protein>
    <submittedName>
        <fullName evidence="3">Uncharacterized protein</fullName>
    </submittedName>
</protein>
<sequence>MYHLKTAAVAGGLALFLAIGLTPASIASAHSQLDQFHPQHHQGHFRGGHIIKDTADLTGIDSKTIVEEMKKGKTLQQIVQTNKGWTEDEYMKKLTETVSRNVDKALSEGKIDQTKAKQIKAELPAKLKKVINRPWKSSPPGHPATEYQNNKINWSQAK</sequence>